<feature type="transmembrane region" description="Helical" evidence="1">
    <location>
        <begin position="21"/>
        <end position="41"/>
    </location>
</feature>
<feature type="transmembrane region" description="Helical" evidence="1">
    <location>
        <begin position="203"/>
        <end position="224"/>
    </location>
</feature>
<dbReference type="AlphaFoldDB" id="A0AAD2HV06"/>
<dbReference type="EMBL" id="CAVNYO010000057">
    <property type="protein sequence ID" value="CAK5264472.1"/>
    <property type="molecule type" value="Genomic_DNA"/>
</dbReference>
<evidence type="ECO:0000313" key="4">
    <source>
        <dbReference type="EMBL" id="CAK5280667.1"/>
    </source>
</evidence>
<keyword evidence="1" id="KW-0812">Transmembrane</keyword>
<comment type="caution">
    <text evidence="4">The sequence shown here is derived from an EMBL/GenBank/DDBJ whole genome shotgun (WGS) entry which is preliminary data.</text>
</comment>
<sequence length="291" mass="32011">MAVSPATIHAFIEHTLRGRDLAVGFDLILQGVMFAQLARYVSAGFHRTDRTILRAWVAGLCVLTLTKNLYDLCLTQAQNTTWFLDSFGVLADFFSAKFAASYCLDVLVVLYVQLFFCWRLWMLSRSVWLPLILAVLFVAPAVCGFISILTRMSLEGITDLAAAYLSLYFAGDTILCASITFYLVRVARSNEGFRHTSSILTRLIRITIQSTLPSAACALIALAASQSADDSPSDATQVITIIVLNILPMVYAFSAMWTLNSRRSPKEQETGHGKTPRILIVTGGSFAETAD</sequence>
<feature type="transmembrane region" description="Helical" evidence="1">
    <location>
        <begin position="236"/>
        <end position="259"/>
    </location>
</feature>
<accession>A0AAD2HV06</accession>
<dbReference type="PANTHER" id="PTHR40465:SF1">
    <property type="entry name" value="DUF6534 DOMAIN-CONTAINING PROTEIN"/>
    <property type="match status" value="1"/>
</dbReference>
<evidence type="ECO:0000256" key="1">
    <source>
        <dbReference type="SAM" id="Phobius"/>
    </source>
</evidence>
<feature type="transmembrane region" description="Helical" evidence="1">
    <location>
        <begin position="161"/>
        <end position="183"/>
    </location>
</feature>
<keyword evidence="5" id="KW-1185">Reference proteome</keyword>
<reference evidence="4" key="1">
    <citation type="submission" date="2023-11" db="EMBL/GenBank/DDBJ databases">
        <authorList>
            <person name="De Vega J J."/>
            <person name="De Vega J J."/>
        </authorList>
    </citation>
    <scope>NUCLEOTIDE SEQUENCE</scope>
</reference>
<keyword evidence="1" id="KW-0472">Membrane</keyword>
<dbReference type="InterPro" id="IPR045339">
    <property type="entry name" value="DUF6534"/>
</dbReference>
<dbReference type="EMBL" id="CAVNYO010000440">
    <property type="protein sequence ID" value="CAK5280667.1"/>
    <property type="molecule type" value="Genomic_DNA"/>
</dbReference>
<gene>
    <name evidence="4" type="ORF">MYCIT1_LOCUS31243</name>
    <name evidence="3" type="ORF">MYCIT1_LOCUS4673</name>
</gene>
<feature type="transmembrane region" description="Helical" evidence="1">
    <location>
        <begin position="99"/>
        <end position="121"/>
    </location>
</feature>
<keyword evidence="1" id="KW-1133">Transmembrane helix</keyword>
<feature type="transmembrane region" description="Helical" evidence="1">
    <location>
        <begin position="128"/>
        <end position="149"/>
    </location>
</feature>
<organism evidence="4 5">
    <name type="scientific">Mycena citricolor</name>
    <dbReference type="NCBI Taxonomy" id="2018698"/>
    <lineage>
        <taxon>Eukaryota</taxon>
        <taxon>Fungi</taxon>
        <taxon>Dikarya</taxon>
        <taxon>Basidiomycota</taxon>
        <taxon>Agaricomycotina</taxon>
        <taxon>Agaricomycetes</taxon>
        <taxon>Agaricomycetidae</taxon>
        <taxon>Agaricales</taxon>
        <taxon>Marasmiineae</taxon>
        <taxon>Mycenaceae</taxon>
        <taxon>Mycena</taxon>
    </lineage>
</organism>
<dbReference type="Proteomes" id="UP001295794">
    <property type="component" value="Unassembled WGS sequence"/>
</dbReference>
<name>A0AAD2HV06_9AGAR</name>
<evidence type="ECO:0000259" key="2">
    <source>
        <dbReference type="Pfam" id="PF20152"/>
    </source>
</evidence>
<dbReference type="Pfam" id="PF20152">
    <property type="entry name" value="DUF6534"/>
    <property type="match status" value="1"/>
</dbReference>
<protein>
    <recommendedName>
        <fullName evidence="2">DUF6534 domain-containing protein</fullName>
    </recommendedName>
</protein>
<evidence type="ECO:0000313" key="5">
    <source>
        <dbReference type="Proteomes" id="UP001295794"/>
    </source>
</evidence>
<feature type="domain" description="DUF6534" evidence="2">
    <location>
        <begin position="170"/>
        <end position="264"/>
    </location>
</feature>
<dbReference type="PANTHER" id="PTHR40465">
    <property type="entry name" value="CHROMOSOME 1, WHOLE GENOME SHOTGUN SEQUENCE"/>
    <property type="match status" value="1"/>
</dbReference>
<evidence type="ECO:0000313" key="3">
    <source>
        <dbReference type="EMBL" id="CAK5264472.1"/>
    </source>
</evidence>
<proteinExistence type="predicted"/>